<gene>
    <name evidence="2" type="ORF">GFSPODELE1_LOCUS4639</name>
</gene>
<feature type="compositionally biased region" description="Polar residues" evidence="1">
    <location>
        <begin position="1"/>
        <end position="18"/>
    </location>
</feature>
<evidence type="ECO:0000313" key="2">
    <source>
        <dbReference type="EMBL" id="CAL1703573.1"/>
    </source>
</evidence>
<sequence>MLSQITAANDSESQSQPADSYRPTTDVAVGSMGDTPNISLMTDGARYMMYGYCVSHTWLLMYARHHNLVTNNQRPDDLKAIFDIRKRINWHDIRSTTVPTKCVYRILHKDTGGTLKSMKGLDIECNCARHRLGPRADPLGPGSLVHNFIPTMVSEDGQRAPSSTI</sequence>
<evidence type="ECO:0000256" key="1">
    <source>
        <dbReference type="SAM" id="MobiDB-lite"/>
    </source>
</evidence>
<evidence type="ECO:0000313" key="3">
    <source>
        <dbReference type="Proteomes" id="UP001497453"/>
    </source>
</evidence>
<accession>A0ABP1D929</accession>
<feature type="region of interest" description="Disordered" evidence="1">
    <location>
        <begin position="1"/>
        <end position="28"/>
    </location>
</feature>
<dbReference type="Proteomes" id="UP001497453">
    <property type="component" value="Chromosome 3"/>
</dbReference>
<name>A0ABP1D929_9APHY</name>
<keyword evidence="3" id="KW-1185">Reference proteome</keyword>
<dbReference type="EMBL" id="OZ037946">
    <property type="protein sequence ID" value="CAL1703573.1"/>
    <property type="molecule type" value="Genomic_DNA"/>
</dbReference>
<proteinExistence type="predicted"/>
<organism evidence="2 3">
    <name type="scientific">Somion occarium</name>
    <dbReference type="NCBI Taxonomy" id="3059160"/>
    <lineage>
        <taxon>Eukaryota</taxon>
        <taxon>Fungi</taxon>
        <taxon>Dikarya</taxon>
        <taxon>Basidiomycota</taxon>
        <taxon>Agaricomycotina</taxon>
        <taxon>Agaricomycetes</taxon>
        <taxon>Polyporales</taxon>
        <taxon>Cerrenaceae</taxon>
        <taxon>Somion</taxon>
    </lineage>
</organism>
<protein>
    <submittedName>
        <fullName evidence="2">Uncharacterized protein</fullName>
    </submittedName>
</protein>
<reference evidence="3" key="1">
    <citation type="submission" date="2024-04" db="EMBL/GenBank/DDBJ databases">
        <authorList>
            <person name="Shaw F."/>
            <person name="Minotto A."/>
        </authorList>
    </citation>
    <scope>NUCLEOTIDE SEQUENCE [LARGE SCALE GENOMIC DNA]</scope>
</reference>